<name>A0A059WP35_CHV1</name>
<dbReference type="InterPro" id="IPR017376">
    <property type="entry name" value="Herpes_UL49A"/>
</dbReference>
<feature type="transmembrane region" description="Helical" evidence="1">
    <location>
        <begin position="45"/>
        <end position="69"/>
    </location>
</feature>
<proteinExistence type="predicted"/>
<reference evidence="2 3" key="1">
    <citation type="journal article" date="2014" name="Arch. Virol.">
        <title>Genome sequence of a pathogenic isolate of monkey B virus (species Macacine herpesvirus 1).</title>
        <authorList>
            <person name="Ohsawa K."/>
            <person name="Black D."/>
            <person name="Ohsawa M."/>
            <person name="Eberle R."/>
        </authorList>
    </citation>
    <scope>NUCLEOTIDE SEQUENCE [LARGE SCALE GENOMIC DNA]</scope>
    <source>
        <strain evidence="2">E90-136</strain>
    </source>
</reference>
<keyword evidence="1" id="KW-1133">Transmembrane helix</keyword>
<keyword evidence="2" id="KW-0946">Virion</keyword>
<organismHost>
    <name type="scientific">Macaca fascicularis</name>
    <name type="common">Crab-eating macaque</name>
    <name type="synonym">Cynomolgus monkey</name>
    <dbReference type="NCBI Taxonomy" id="9541"/>
</organismHost>
<accession>A0A059WP35</accession>
<sequence length="79" mass="8316">MVSRALLSLLLLPLCVAGALASRATGSSRESFCGERGAEYVSAPGVLVPFYLGMASLGVSTAAHVYWAVRRLLFVSRNA</sequence>
<gene>
    <name evidence="2" type="primary">UL49.5</name>
</gene>
<organismHost>
    <name type="scientific">Macaca leonina</name>
    <name type="common">Northern pig-tailed macaque</name>
    <name type="synonym">Macaca nemestrina leonina</name>
    <dbReference type="NCBI Taxonomy" id="90387"/>
</organismHost>
<organismHost>
    <name type="scientific">Homo sapiens</name>
    <name type="common">Human</name>
    <dbReference type="NCBI Taxonomy" id="9606"/>
</organismHost>
<keyword evidence="1" id="KW-0472">Membrane</keyword>
<dbReference type="PIRSF" id="PIRSF038075">
    <property type="entry name" value="Herpes_UL49A_env"/>
    <property type="match status" value="1"/>
</dbReference>
<organismHost>
    <name type="scientific">Macaca mulatta</name>
    <name type="common">Rhesus macaque</name>
    <dbReference type="NCBI Taxonomy" id="9544"/>
</organismHost>
<keyword evidence="2" id="KW-0261">Viral envelope protein</keyword>
<organismHost>
    <name type="scientific">Macaca nemestrina</name>
    <name type="common">Pig-tailed macaque</name>
    <dbReference type="NCBI Taxonomy" id="9545"/>
</organismHost>
<dbReference type="GO" id="GO:0019031">
    <property type="term" value="C:viral envelope"/>
    <property type="evidence" value="ECO:0007669"/>
    <property type="project" value="UniProtKB-KW"/>
</dbReference>
<dbReference type="EMBL" id="KJ566591">
    <property type="protein sequence ID" value="AIA09544.1"/>
    <property type="molecule type" value="Genomic_DNA"/>
</dbReference>
<evidence type="ECO:0000256" key="1">
    <source>
        <dbReference type="SAM" id="Phobius"/>
    </source>
</evidence>
<protein>
    <submittedName>
        <fullName evidence="2">Envelope glycoprotein N</fullName>
    </submittedName>
</protein>
<dbReference type="Proteomes" id="UP000134119">
    <property type="component" value="Genome"/>
</dbReference>
<keyword evidence="1" id="KW-0812">Transmembrane</keyword>
<organism evidence="2 3">
    <name type="scientific">Cercopithecine herpesvirus 1</name>
    <name type="common">CeHV-1</name>
    <name type="synonym">Simian herpes B virus</name>
    <dbReference type="NCBI Taxonomy" id="10325"/>
    <lineage>
        <taxon>Viruses</taxon>
        <taxon>Duplodnaviria</taxon>
        <taxon>Heunggongvirae</taxon>
        <taxon>Peploviricota</taxon>
        <taxon>Herviviricetes</taxon>
        <taxon>Herpesvirales</taxon>
        <taxon>Orthoherpesviridae</taxon>
        <taxon>Alphaherpesvirinae</taxon>
        <taxon>Simplexvirus</taxon>
        <taxon>Simplexvirus macacinealpha1</taxon>
    </lineage>
</organism>
<evidence type="ECO:0000313" key="3">
    <source>
        <dbReference type="Proteomes" id="UP000134119"/>
    </source>
</evidence>
<evidence type="ECO:0000313" key="2">
    <source>
        <dbReference type="EMBL" id="AIA09544.1"/>
    </source>
</evidence>